<dbReference type="Pfam" id="PF05035">
    <property type="entry name" value="DGOK"/>
    <property type="match status" value="1"/>
</dbReference>
<dbReference type="EMBL" id="JAMZEJ010000013">
    <property type="protein sequence ID" value="MCQ8242504.1"/>
    <property type="molecule type" value="Genomic_DNA"/>
</dbReference>
<dbReference type="SUPFAM" id="SSF53067">
    <property type="entry name" value="Actin-like ATPase domain"/>
    <property type="match status" value="1"/>
</dbReference>
<evidence type="ECO:0000313" key="1">
    <source>
        <dbReference type="EMBL" id="MCQ8242504.1"/>
    </source>
</evidence>
<dbReference type="CDD" id="cd24012">
    <property type="entry name" value="ASKHA_NBD_KDGal-kinase"/>
    <property type="match status" value="1"/>
</dbReference>
<dbReference type="InterPro" id="IPR043129">
    <property type="entry name" value="ATPase_NBD"/>
</dbReference>
<dbReference type="Gene3D" id="3.30.420.300">
    <property type="entry name" value="2-keto-3-deoxy-galactonokinase, substrate binding domain"/>
    <property type="match status" value="1"/>
</dbReference>
<keyword evidence="2" id="KW-1185">Reference proteome</keyword>
<organism evidence="1 2">
    <name type="scientific">Rhizosaccharibacter radicis</name>
    <dbReference type="NCBI Taxonomy" id="2782605"/>
    <lineage>
        <taxon>Bacteria</taxon>
        <taxon>Pseudomonadati</taxon>
        <taxon>Pseudomonadota</taxon>
        <taxon>Alphaproteobacteria</taxon>
        <taxon>Acetobacterales</taxon>
        <taxon>Acetobacteraceae</taxon>
        <taxon>Rhizosaccharibacter</taxon>
    </lineage>
</organism>
<dbReference type="InterPro" id="IPR042258">
    <property type="entry name" value="DGOK_N"/>
</dbReference>
<sequence>MTTAAALIALDWGTSSLRAWLLDRTGAVLARHRSAHGIMRLPEGGYPAAFAAATEGWDRSLPAIACGMVGSAQGWREVPYLRCPAGPDALADALDRDGDIAIVPGLLWTGDPNGGSPPEVMRGEETQILGVLALRPDLRERSLLVLPGTHNKWAWVAAGRVESFNTAMTGELFAVLRDHSILGRPAKLAEAPADEAEAGMAFRRGFDAAWNAPDGVTPLLFSVRTLVLTGQVAAAASLDYLSGLLIGDELRAPLRRWNAAGRPPVVLVGDPALCARYAAALEWAGVAPGVPVIEDAALDGLRRIARSAGWLDAGVPAGGADTEGEATA</sequence>
<comment type="caution">
    <text evidence="1">The sequence shown here is derived from an EMBL/GenBank/DDBJ whole genome shotgun (WGS) entry which is preliminary data.</text>
</comment>
<dbReference type="Proteomes" id="UP001524547">
    <property type="component" value="Unassembled WGS sequence"/>
</dbReference>
<name>A0ABT1W3D3_9PROT</name>
<accession>A0ABT1W3D3</accession>
<gene>
    <name evidence="1" type="ORF">NFI88_16910</name>
</gene>
<evidence type="ECO:0000313" key="2">
    <source>
        <dbReference type="Proteomes" id="UP001524547"/>
    </source>
</evidence>
<dbReference type="InterPro" id="IPR007729">
    <property type="entry name" value="DGOK"/>
</dbReference>
<reference evidence="1 2" key="1">
    <citation type="submission" date="2022-06" db="EMBL/GenBank/DDBJ databases">
        <title>Rhizosaccharibacter gen. nov. sp. nov. KSS12, endophytic bacteria isolated from sugarcane.</title>
        <authorList>
            <person name="Pitiwittayakul N."/>
        </authorList>
    </citation>
    <scope>NUCLEOTIDE SEQUENCE [LARGE SCALE GENOMIC DNA]</scope>
    <source>
        <strain evidence="1 2">KSS12</strain>
    </source>
</reference>
<dbReference type="InterPro" id="IPR042257">
    <property type="entry name" value="DGOK_C"/>
</dbReference>
<protein>
    <submittedName>
        <fullName evidence="1">2-dehydro-3-deoxygalactonokinase</fullName>
    </submittedName>
</protein>
<dbReference type="Gene3D" id="3.30.420.310">
    <property type="entry name" value="2-keto-3-deoxy-galactonokinase, C-terminal domain"/>
    <property type="match status" value="1"/>
</dbReference>
<dbReference type="RefSeq" id="WP_422921268.1">
    <property type="nucleotide sequence ID" value="NZ_JAMZEJ010000013.1"/>
</dbReference>
<proteinExistence type="predicted"/>